<evidence type="ECO:0000256" key="1">
    <source>
        <dbReference type="ARBA" id="ARBA00022553"/>
    </source>
</evidence>
<dbReference type="InterPro" id="IPR024186">
    <property type="entry name" value="Sig_transdc_resp-reg_PatA"/>
</dbReference>
<dbReference type="Gene3D" id="3.40.50.2300">
    <property type="match status" value="1"/>
</dbReference>
<dbReference type="PANTHER" id="PTHR44591:SF3">
    <property type="entry name" value="RESPONSE REGULATORY DOMAIN-CONTAINING PROTEIN"/>
    <property type="match status" value="1"/>
</dbReference>
<comment type="subcellular location">
    <subcellularLocation>
        <location evidence="2">Cell septum</location>
    </subcellularLocation>
</comment>
<dbReference type="SUPFAM" id="SSF52172">
    <property type="entry name" value="CheY-like"/>
    <property type="match status" value="1"/>
</dbReference>
<dbReference type="Pfam" id="PF00072">
    <property type="entry name" value="Response_reg"/>
    <property type="match status" value="1"/>
</dbReference>
<dbReference type="Proteomes" id="UP000607281">
    <property type="component" value="Unassembled WGS sequence"/>
</dbReference>
<sequence length="401" mass="46558">MQGNLQEIDIRSILQLIELGQRTGQLLIEAPSLYKCDTSVQEYLGEPDYLKNCQQQYWLIFFLNGQIIYCQKGDDNLLRIDDYLRHHRVEMRLDKEHLADLGKLNSSEYGYLWLLLETNLINPKIFENIIYRLVCETLFDLLRLNQGSFIFCQDTAIAPQLTSWEISPLVTQITQQLQEWHQLSPYIQSPEQLPVLADKVHLHSSLPEATMNKLKQWADGKTPLRQLARHLNRDILTVAKVIYPYVQQGWLKLTYPETSNSPTNIHVVGNKKKAKILCIDDTTSICKTVESILQAQEYEAMGYALPEIIALSNPLEALSLIFQLQPNLILCDIAMRELNGYEICSMLRQSQVFRYIPMIMLSSKDKFIDQIRTRMYGATDYLTKPFHDHELLMLITKYINV</sequence>
<feature type="domain" description="Response regulatory" evidence="4">
    <location>
        <begin position="275"/>
        <end position="399"/>
    </location>
</feature>
<dbReference type="Pfam" id="PF14332">
    <property type="entry name" value="DUF4388"/>
    <property type="match status" value="1"/>
</dbReference>
<keyword evidence="6" id="KW-1185">Reference proteome</keyword>
<dbReference type="InterPro" id="IPR050595">
    <property type="entry name" value="Bact_response_regulator"/>
</dbReference>
<evidence type="ECO:0000313" key="6">
    <source>
        <dbReference type="Proteomes" id="UP000607281"/>
    </source>
</evidence>
<evidence type="ECO:0000256" key="2">
    <source>
        <dbReference type="PIRNR" id="PIRNR005897"/>
    </source>
</evidence>
<dbReference type="InterPro" id="IPR001789">
    <property type="entry name" value="Sig_transdc_resp-reg_receiver"/>
</dbReference>
<dbReference type="PIRSF" id="PIRSF005897">
    <property type="entry name" value="RR_PatA"/>
    <property type="match status" value="1"/>
</dbReference>
<dbReference type="InterPro" id="IPR011006">
    <property type="entry name" value="CheY-like_superfamily"/>
</dbReference>
<comment type="induction">
    <text evidence="2">By nitrogen starvation.</text>
</comment>
<evidence type="ECO:0000256" key="3">
    <source>
        <dbReference type="PROSITE-ProRule" id="PRU00169"/>
    </source>
</evidence>
<name>A0ABR8CT63_9NOST</name>
<keyword evidence="2" id="KW-0902">Two-component regulatory system</keyword>
<dbReference type="PROSITE" id="PS50110">
    <property type="entry name" value="RESPONSE_REGULATORY"/>
    <property type="match status" value="1"/>
</dbReference>
<dbReference type="PANTHER" id="PTHR44591">
    <property type="entry name" value="STRESS RESPONSE REGULATOR PROTEIN 1"/>
    <property type="match status" value="1"/>
</dbReference>
<evidence type="ECO:0000313" key="5">
    <source>
        <dbReference type="EMBL" id="MBD2346371.1"/>
    </source>
</evidence>
<organism evidence="5 6">
    <name type="scientific">Anabaena subtropica FACHB-260</name>
    <dbReference type="NCBI Taxonomy" id="2692884"/>
    <lineage>
        <taxon>Bacteria</taxon>
        <taxon>Bacillati</taxon>
        <taxon>Cyanobacteriota</taxon>
        <taxon>Cyanophyceae</taxon>
        <taxon>Nostocales</taxon>
        <taxon>Nostocaceae</taxon>
        <taxon>Anabaena</taxon>
    </lineage>
</organism>
<dbReference type="InterPro" id="IPR025497">
    <property type="entry name" value="PatA-like_N"/>
</dbReference>
<accession>A0ABR8CT63</accession>
<protein>
    <recommendedName>
        <fullName evidence="2">Protein PatA</fullName>
    </recommendedName>
</protein>
<keyword evidence="2" id="KW-0364">Heterocyst</keyword>
<reference evidence="5 6" key="1">
    <citation type="journal article" date="2020" name="ISME J.">
        <title>Comparative genomics reveals insights into cyanobacterial evolution and habitat adaptation.</title>
        <authorList>
            <person name="Chen M.Y."/>
            <person name="Teng W.K."/>
            <person name="Zhao L."/>
            <person name="Hu C.X."/>
            <person name="Zhou Y.K."/>
            <person name="Han B.P."/>
            <person name="Song L.R."/>
            <person name="Shu W.S."/>
        </authorList>
    </citation>
    <scope>NUCLEOTIDE SEQUENCE [LARGE SCALE GENOMIC DNA]</scope>
    <source>
        <strain evidence="5 6">FACHB-260</strain>
    </source>
</reference>
<keyword evidence="1 3" id="KW-0597">Phosphoprotein</keyword>
<feature type="modified residue" description="4-aspartylphosphate" evidence="3">
    <location>
        <position position="332"/>
    </location>
</feature>
<evidence type="ECO:0000259" key="4">
    <source>
        <dbReference type="PROSITE" id="PS50110"/>
    </source>
</evidence>
<proteinExistence type="evidence at transcript level"/>
<comment type="caution">
    <text evidence="5">The sequence shown here is derived from an EMBL/GenBank/DDBJ whole genome shotgun (WGS) entry which is preliminary data.</text>
</comment>
<dbReference type="EMBL" id="JACJRF010000043">
    <property type="protein sequence ID" value="MBD2346371.1"/>
    <property type="molecule type" value="Genomic_DNA"/>
</dbReference>
<gene>
    <name evidence="5" type="ORF">H6G18_19790</name>
</gene>
<dbReference type="SMART" id="SM00448">
    <property type="entry name" value="REC"/>
    <property type="match status" value="1"/>
</dbReference>
<comment type="function">
    <text evidence="2">Controls heterocyst pattern formation.</text>
</comment>
<dbReference type="RefSeq" id="WP_190408791.1">
    <property type="nucleotide sequence ID" value="NZ_JACJRF010000043.1"/>
</dbReference>